<proteinExistence type="predicted"/>
<organism evidence="1 2">
    <name type="scientific">Nesidiocoris tenuis</name>
    <dbReference type="NCBI Taxonomy" id="355587"/>
    <lineage>
        <taxon>Eukaryota</taxon>
        <taxon>Metazoa</taxon>
        <taxon>Ecdysozoa</taxon>
        <taxon>Arthropoda</taxon>
        <taxon>Hexapoda</taxon>
        <taxon>Insecta</taxon>
        <taxon>Pterygota</taxon>
        <taxon>Neoptera</taxon>
        <taxon>Paraneoptera</taxon>
        <taxon>Hemiptera</taxon>
        <taxon>Heteroptera</taxon>
        <taxon>Panheteroptera</taxon>
        <taxon>Cimicomorpha</taxon>
        <taxon>Miridae</taxon>
        <taxon>Dicyphina</taxon>
        <taxon>Nesidiocoris</taxon>
    </lineage>
</organism>
<dbReference type="AlphaFoldDB" id="A0A6H5G6W7"/>
<keyword evidence="2" id="KW-1185">Reference proteome</keyword>
<dbReference type="Gene3D" id="3.40.50.720">
    <property type="entry name" value="NAD(P)-binding Rossmann-like Domain"/>
    <property type="match status" value="1"/>
</dbReference>
<accession>A0A6H5G6W7</accession>
<dbReference type="EMBL" id="CADCXU010006793">
    <property type="protein sequence ID" value="CAA9998317.1"/>
    <property type="molecule type" value="Genomic_DNA"/>
</dbReference>
<sequence>PYFLKNGSEWLKSKFDGENAVLQEFPEAIIFRPSYIIGAEDRFCRYIDSTAPKEGWRGADGIDF</sequence>
<feature type="non-terminal residue" evidence="1">
    <location>
        <position position="1"/>
    </location>
</feature>
<name>A0A6H5G6W7_9HEMI</name>
<protein>
    <submittedName>
        <fullName evidence="1">Uncharacterized protein</fullName>
    </submittedName>
</protein>
<evidence type="ECO:0000313" key="1">
    <source>
        <dbReference type="EMBL" id="CAA9998317.1"/>
    </source>
</evidence>
<evidence type="ECO:0000313" key="2">
    <source>
        <dbReference type="Proteomes" id="UP000479000"/>
    </source>
</evidence>
<gene>
    <name evidence="1" type="ORF">NTEN_LOCUS4600</name>
</gene>
<reference evidence="1 2" key="1">
    <citation type="submission" date="2020-02" db="EMBL/GenBank/DDBJ databases">
        <authorList>
            <person name="Ferguson B K."/>
        </authorList>
    </citation>
    <scope>NUCLEOTIDE SEQUENCE [LARGE SCALE GENOMIC DNA]</scope>
</reference>
<dbReference type="OrthoDB" id="275457at2759"/>
<dbReference type="Proteomes" id="UP000479000">
    <property type="component" value="Unassembled WGS sequence"/>
</dbReference>